<reference evidence="2" key="1">
    <citation type="submission" date="2020-03" db="EMBL/GenBank/DDBJ databases">
        <title>Castanea mollissima Vanexum genome sequencing.</title>
        <authorList>
            <person name="Staton M."/>
        </authorList>
    </citation>
    <scope>NUCLEOTIDE SEQUENCE</scope>
    <source>
        <tissue evidence="2">Leaf</tissue>
    </source>
</reference>
<feature type="transmembrane region" description="Helical" evidence="1">
    <location>
        <begin position="12"/>
        <end position="36"/>
    </location>
</feature>
<keyword evidence="1" id="KW-0472">Membrane</keyword>
<gene>
    <name evidence="2" type="ORF">CMV_010719</name>
</gene>
<organism evidence="2 3">
    <name type="scientific">Castanea mollissima</name>
    <name type="common">Chinese chestnut</name>
    <dbReference type="NCBI Taxonomy" id="60419"/>
    <lineage>
        <taxon>Eukaryota</taxon>
        <taxon>Viridiplantae</taxon>
        <taxon>Streptophyta</taxon>
        <taxon>Embryophyta</taxon>
        <taxon>Tracheophyta</taxon>
        <taxon>Spermatophyta</taxon>
        <taxon>Magnoliopsida</taxon>
        <taxon>eudicotyledons</taxon>
        <taxon>Gunneridae</taxon>
        <taxon>Pentapetalae</taxon>
        <taxon>rosids</taxon>
        <taxon>fabids</taxon>
        <taxon>Fagales</taxon>
        <taxon>Fagaceae</taxon>
        <taxon>Castanea</taxon>
    </lineage>
</organism>
<keyword evidence="1" id="KW-1133">Transmembrane helix</keyword>
<keyword evidence="3" id="KW-1185">Reference proteome</keyword>
<protein>
    <submittedName>
        <fullName evidence="2">Uncharacterized protein</fullName>
    </submittedName>
</protein>
<dbReference type="EMBL" id="JRKL02001263">
    <property type="protein sequence ID" value="KAF3965059.1"/>
    <property type="molecule type" value="Genomic_DNA"/>
</dbReference>
<comment type="caution">
    <text evidence="2">The sequence shown here is derived from an EMBL/GenBank/DDBJ whole genome shotgun (WGS) entry which is preliminary data.</text>
</comment>
<evidence type="ECO:0000313" key="2">
    <source>
        <dbReference type="EMBL" id="KAF3965059.1"/>
    </source>
</evidence>
<proteinExistence type="predicted"/>
<keyword evidence="1" id="KW-0812">Transmembrane</keyword>
<dbReference type="Proteomes" id="UP000737018">
    <property type="component" value="Unassembled WGS sequence"/>
</dbReference>
<name>A0A8J4RHY7_9ROSI</name>
<evidence type="ECO:0000313" key="3">
    <source>
        <dbReference type="Proteomes" id="UP000737018"/>
    </source>
</evidence>
<dbReference type="AlphaFoldDB" id="A0A8J4RHY7"/>
<accession>A0A8J4RHY7</accession>
<evidence type="ECO:0000256" key="1">
    <source>
        <dbReference type="SAM" id="Phobius"/>
    </source>
</evidence>
<sequence>MGDEISKLATMGLWPCLMGRIISIVHYRFIFVVCTVGSKLSFSLDKVSLGEEIKMVDQVFKQATMVAWKWNLQIKWNSICNLILLSSLNLILGL</sequence>